<reference evidence="2" key="2">
    <citation type="submission" date="2018-10" db="UniProtKB">
        <authorList>
            <consortium name="EnsemblPlants"/>
        </authorList>
    </citation>
    <scope>IDENTIFICATION</scope>
</reference>
<evidence type="ECO:0000259" key="1">
    <source>
        <dbReference type="SMART" id="SM00256"/>
    </source>
</evidence>
<dbReference type="AlphaFoldDB" id="A0A3B6NKJ6"/>
<organism evidence="2">
    <name type="scientific">Triticum aestivum</name>
    <name type="common">Wheat</name>
    <dbReference type="NCBI Taxonomy" id="4565"/>
    <lineage>
        <taxon>Eukaryota</taxon>
        <taxon>Viridiplantae</taxon>
        <taxon>Streptophyta</taxon>
        <taxon>Embryophyta</taxon>
        <taxon>Tracheophyta</taxon>
        <taxon>Spermatophyta</taxon>
        <taxon>Magnoliopsida</taxon>
        <taxon>Liliopsida</taxon>
        <taxon>Poales</taxon>
        <taxon>Poaceae</taxon>
        <taxon>BOP clade</taxon>
        <taxon>Pooideae</taxon>
        <taxon>Triticodae</taxon>
        <taxon>Triticeae</taxon>
        <taxon>Triticinae</taxon>
        <taxon>Triticum</taxon>
    </lineage>
</organism>
<evidence type="ECO:0000313" key="2">
    <source>
        <dbReference type="EnsemblPlants" id="TraesCS6A02G040900.1"/>
    </source>
</evidence>
<dbReference type="Gramene" id="TraesCAD_scaffold_128094_01G000100.1">
    <property type="protein sequence ID" value="TraesCAD_scaffold_128094_01G000100.1"/>
    <property type="gene ID" value="TraesCAD_scaffold_128094_01G000100"/>
</dbReference>
<feature type="domain" description="F-box" evidence="1">
    <location>
        <begin position="31"/>
        <end position="72"/>
    </location>
</feature>
<dbReference type="OrthoDB" id="10445886at2759"/>
<accession>A0A3B6NKJ6</accession>
<dbReference type="EnsemblPlants" id="TraesCS6A02G040900.1">
    <property type="protein sequence ID" value="TraesCS6A02G040900.1"/>
    <property type="gene ID" value="TraesCS6A02G040900"/>
</dbReference>
<dbReference type="Gramene" id="TraesMAC6A03G03245930.1">
    <property type="protein sequence ID" value="TraesMAC6A03G03245930.1"/>
    <property type="gene ID" value="TraesMAC6A03G03245930"/>
</dbReference>
<protein>
    <recommendedName>
        <fullName evidence="1">F-box domain-containing protein</fullName>
    </recommendedName>
</protein>
<evidence type="ECO:0000313" key="3">
    <source>
        <dbReference type="Proteomes" id="UP000019116"/>
    </source>
</evidence>
<dbReference type="PANTHER" id="PTHR31264:SF23">
    <property type="entry name" value="F-BOX DOMAIN-CONTAINING PROTEIN"/>
    <property type="match status" value="1"/>
</dbReference>
<dbReference type="Gramene" id="TraesCS6A02G040900.1">
    <property type="protein sequence ID" value="TraesCS6A02G040900.1"/>
    <property type="gene ID" value="TraesCS6A02G040900"/>
</dbReference>
<dbReference type="Proteomes" id="UP000019116">
    <property type="component" value="Chromosome 6A"/>
</dbReference>
<dbReference type="SMART" id="SM00256">
    <property type="entry name" value="FBOX"/>
    <property type="match status" value="1"/>
</dbReference>
<dbReference type="SUPFAM" id="SSF81383">
    <property type="entry name" value="F-box domain"/>
    <property type="match status" value="1"/>
</dbReference>
<gene>
    <name evidence="2" type="primary">LOC123131743</name>
</gene>
<dbReference type="Pfam" id="PF12937">
    <property type="entry name" value="F-box-like"/>
    <property type="match status" value="1"/>
</dbReference>
<dbReference type="InterPro" id="IPR001810">
    <property type="entry name" value="F-box_dom"/>
</dbReference>
<dbReference type="Gramene" id="TraesCS6A03G0091600.1">
    <property type="protein sequence ID" value="TraesCS6A03G0091600.1.CDS"/>
    <property type="gene ID" value="TraesCS6A03G0091600"/>
</dbReference>
<dbReference type="Gramene" id="TraesLAC6A03G03200310.3">
    <property type="protein sequence ID" value="TraesLAC6A03G03200310.3"/>
    <property type="gene ID" value="TraesLAC6A03G03200310"/>
</dbReference>
<keyword evidence="3" id="KW-1185">Reference proteome</keyword>
<dbReference type="STRING" id="4565.A0A3B6NKJ6"/>
<dbReference type="PANTHER" id="PTHR31264">
    <property type="entry name" value="OS07G0554500 PROTEIN-RELATED"/>
    <property type="match status" value="1"/>
</dbReference>
<proteinExistence type="predicted"/>
<dbReference type="Gene3D" id="1.20.1280.50">
    <property type="match status" value="1"/>
</dbReference>
<reference evidence="2" key="1">
    <citation type="submission" date="2018-08" db="EMBL/GenBank/DDBJ databases">
        <authorList>
            <person name="Rossello M."/>
        </authorList>
    </citation>
    <scope>NUCLEOTIDE SEQUENCE [LARGE SCALE GENOMIC DNA]</scope>
    <source>
        <strain evidence="2">cv. Chinese Spring</strain>
    </source>
</reference>
<sequence>MDPAVLEHRREPRARLLPPRHGLQETATLPIPNELVAEIFLRLPTPADLVRASAACASFYRLVASRTFLRRFRKLHRPPLLGFVDGRIFHPVIPPYPSAPAANAVALAADFSFSFLPGPARDWEVLDIRDGRVLLKRPGRQYHEMVVCDPLYRRYLLLPPFPDEQAASLEDPSTIKWYETFLVPAGDEEAATVEETSFRVIWMAQCKFRLFTFVFSSSTGQWGVVPSPSWSDLFAGLPSLEMATPLNTRQYAYGCFYWMAGYMAEAKMLVLDTRRMEFSIAEPPPDGFAMAMVEAGEGRPGVFVNPHGGSKFRYSTMQNDGGSLSQWQEEKTISLGYGYYIIGSTERYLFLYQLQSPLPNPGVFTLDVQTFQLERVCDQHLGHAYSNFPPSLLSSPTVSSDAEPHRLISCI</sequence>
<name>A0A3B6NKJ6_WHEAT</name>
<dbReference type="InterPro" id="IPR036047">
    <property type="entry name" value="F-box-like_dom_sf"/>
</dbReference>